<dbReference type="CDD" id="cd02947">
    <property type="entry name" value="TRX_family"/>
    <property type="match status" value="1"/>
</dbReference>
<keyword evidence="4" id="KW-0249">Electron transport</keyword>
<evidence type="ECO:0000256" key="7">
    <source>
        <dbReference type="NCBIfam" id="TIGR01068"/>
    </source>
</evidence>
<evidence type="ECO:0000256" key="3">
    <source>
        <dbReference type="ARBA" id="ARBA00022723"/>
    </source>
</evidence>
<evidence type="ECO:0000256" key="2">
    <source>
        <dbReference type="ARBA" id="ARBA00022448"/>
    </source>
</evidence>
<dbReference type="GO" id="GO:0046872">
    <property type="term" value="F:metal ion binding"/>
    <property type="evidence" value="ECO:0007669"/>
    <property type="project" value="UniProtKB-KW"/>
</dbReference>
<gene>
    <name evidence="9" type="ORF">A2140_06100</name>
</gene>
<evidence type="ECO:0000256" key="4">
    <source>
        <dbReference type="ARBA" id="ARBA00022982"/>
    </source>
</evidence>
<comment type="similarity">
    <text evidence="1">Belongs to the thioredoxin family.</text>
</comment>
<dbReference type="InterPro" id="IPR013766">
    <property type="entry name" value="Thioredoxin_domain"/>
</dbReference>
<dbReference type="AlphaFoldDB" id="A0A1F6T7A3"/>
<organism evidence="9 10">
    <name type="scientific">Candidatus Muproteobacteria bacterium RBG_16_62_13</name>
    <dbReference type="NCBI Taxonomy" id="1817756"/>
    <lineage>
        <taxon>Bacteria</taxon>
        <taxon>Pseudomonadati</taxon>
        <taxon>Pseudomonadota</taxon>
        <taxon>Candidatus Muproteobacteria</taxon>
    </lineage>
</organism>
<evidence type="ECO:0000256" key="1">
    <source>
        <dbReference type="ARBA" id="ARBA00008987"/>
    </source>
</evidence>
<evidence type="ECO:0000256" key="6">
    <source>
        <dbReference type="ARBA" id="ARBA00023284"/>
    </source>
</evidence>
<dbReference type="InterPro" id="IPR049299">
    <property type="entry name" value="Thio2_N"/>
</dbReference>
<dbReference type="InterPro" id="IPR005746">
    <property type="entry name" value="Thioredoxin"/>
</dbReference>
<dbReference type="EMBL" id="MFSQ01000043">
    <property type="protein sequence ID" value="OGI40998.1"/>
    <property type="molecule type" value="Genomic_DNA"/>
</dbReference>
<evidence type="ECO:0000259" key="8">
    <source>
        <dbReference type="PROSITE" id="PS51352"/>
    </source>
</evidence>
<dbReference type="Gene3D" id="3.40.30.10">
    <property type="entry name" value="Glutaredoxin"/>
    <property type="match status" value="1"/>
</dbReference>
<dbReference type="InterPro" id="IPR036249">
    <property type="entry name" value="Thioredoxin-like_sf"/>
</dbReference>
<proteinExistence type="inferred from homology"/>
<evidence type="ECO:0000256" key="5">
    <source>
        <dbReference type="ARBA" id="ARBA00023157"/>
    </source>
</evidence>
<dbReference type="GO" id="GO:0015035">
    <property type="term" value="F:protein-disulfide reductase activity"/>
    <property type="evidence" value="ECO:0007669"/>
    <property type="project" value="UniProtKB-UniRule"/>
</dbReference>
<dbReference type="NCBIfam" id="NF008229">
    <property type="entry name" value="PRK10996.1"/>
    <property type="match status" value="1"/>
</dbReference>
<dbReference type="PANTHER" id="PTHR45663">
    <property type="entry name" value="GEO12009P1"/>
    <property type="match status" value="1"/>
</dbReference>
<keyword evidence="6" id="KW-0676">Redox-active center</keyword>
<dbReference type="GO" id="GO:0005737">
    <property type="term" value="C:cytoplasm"/>
    <property type="evidence" value="ECO:0007669"/>
    <property type="project" value="TreeGrafter"/>
</dbReference>
<protein>
    <recommendedName>
        <fullName evidence="7">Thioredoxin</fullName>
    </recommendedName>
</protein>
<dbReference type="PRINTS" id="PR00421">
    <property type="entry name" value="THIOREDOXIN"/>
</dbReference>
<dbReference type="Pfam" id="PF21352">
    <property type="entry name" value="Zn_ribbon_Thio2"/>
    <property type="match status" value="1"/>
</dbReference>
<dbReference type="Proteomes" id="UP000178379">
    <property type="component" value="Unassembled WGS sequence"/>
</dbReference>
<dbReference type="STRING" id="1817756.A2140_06100"/>
<keyword evidence="3" id="KW-0479">Metal-binding</keyword>
<dbReference type="NCBIfam" id="TIGR01068">
    <property type="entry name" value="thioredoxin"/>
    <property type="match status" value="1"/>
</dbReference>
<feature type="domain" description="Thioredoxin" evidence="8">
    <location>
        <begin position="20"/>
        <end position="144"/>
    </location>
</feature>
<dbReference type="InterPro" id="IPR017937">
    <property type="entry name" value="Thioredoxin_CS"/>
</dbReference>
<dbReference type="FunFam" id="3.40.30.10:FF:000001">
    <property type="entry name" value="Thioredoxin"/>
    <property type="match status" value="1"/>
</dbReference>
<dbReference type="PROSITE" id="PS51352">
    <property type="entry name" value="THIOREDOXIN_2"/>
    <property type="match status" value="1"/>
</dbReference>
<reference evidence="9 10" key="1">
    <citation type="journal article" date="2016" name="Nat. Commun.">
        <title>Thousands of microbial genomes shed light on interconnected biogeochemical processes in an aquifer system.</title>
        <authorList>
            <person name="Anantharaman K."/>
            <person name="Brown C.T."/>
            <person name="Hug L.A."/>
            <person name="Sharon I."/>
            <person name="Castelle C.J."/>
            <person name="Probst A.J."/>
            <person name="Thomas B.C."/>
            <person name="Singh A."/>
            <person name="Wilkins M.J."/>
            <person name="Karaoz U."/>
            <person name="Brodie E.L."/>
            <person name="Williams K.H."/>
            <person name="Hubbard S.S."/>
            <person name="Banfield J.F."/>
        </authorList>
    </citation>
    <scope>NUCLEOTIDE SEQUENCE [LARGE SCALE GENOMIC DNA]</scope>
</reference>
<dbReference type="SUPFAM" id="SSF52833">
    <property type="entry name" value="Thioredoxin-like"/>
    <property type="match status" value="1"/>
</dbReference>
<comment type="caution">
    <text evidence="9">The sequence shown here is derived from an EMBL/GenBank/DDBJ whole genome shotgun (WGS) entry which is preliminary data.</text>
</comment>
<name>A0A1F6T7A3_9PROT</name>
<sequence>MSAAIHVVCPQCAATNRVPAERLREQPRCGACHESLHGQGPVELAAITFDRHLQGNDLPVLVDFWAPWCGPCRSMAPVFVEASRQLDERVRFAKLDTEAHPTLAARYGIRSIPTLILFRQGRELARVSGGLGLSQLKDWITSQV</sequence>
<keyword evidence="5" id="KW-1015">Disulfide bond</keyword>
<keyword evidence="2" id="KW-0813">Transport</keyword>
<dbReference type="PANTHER" id="PTHR45663:SF11">
    <property type="entry name" value="GEO12009P1"/>
    <property type="match status" value="1"/>
</dbReference>
<dbReference type="Gene3D" id="2.30.30.380">
    <property type="entry name" value="Zn-finger domain of Sec23/24"/>
    <property type="match status" value="1"/>
</dbReference>
<dbReference type="PROSITE" id="PS00194">
    <property type="entry name" value="THIOREDOXIN_1"/>
    <property type="match status" value="1"/>
</dbReference>
<evidence type="ECO:0000313" key="10">
    <source>
        <dbReference type="Proteomes" id="UP000178379"/>
    </source>
</evidence>
<evidence type="ECO:0000313" key="9">
    <source>
        <dbReference type="EMBL" id="OGI40998.1"/>
    </source>
</evidence>
<accession>A0A1F6T7A3</accession>
<dbReference type="Pfam" id="PF00085">
    <property type="entry name" value="Thioredoxin"/>
    <property type="match status" value="1"/>
</dbReference>